<keyword evidence="2" id="KW-1185">Reference proteome</keyword>
<reference evidence="1 2" key="1">
    <citation type="journal article" date="2014" name="Nature">
        <title>An environmental bacterial taxon with a large and distinct metabolic repertoire.</title>
        <authorList>
            <person name="Wilson M.C."/>
            <person name="Mori T."/>
            <person name="Ruckert C."/>
            <person name="Uria A.R."/>
            <person name="Helf M.J."/>
            <person name="Takada K."/>
            <person name="Gernert C."/>
            <person name="Steffens U.A."/>
            <person name="Heycke N."/>
            <person name="Schmitt S."/>
            <person name="Rinke C."/>
            <person name="Helfrich E.J."/>
            <person name="Brachmann A.O."/>
            <person name="Gurgui C."/>
            <person name="Wakimoto T."/>
            <person name="Kracht M."/>
            <person name="Crusemann M."/>
            <person name="Hentschel U."/>
            <person name="Abe I."/>
            <person name="Matsunaga S."/>
            <person name="Kalinowski J."/>
            <person name="Takeyama H."/>
            <person name="Piel J."/>
        </authorList>
    </citation>
    <scope>NUCLEOTIDE SEQUENCE [LARGE SCALE GENOMIC DNA]</scope>
    <source>
        <strain evidence="2">TSY2</strain>
    </source>
</reference>
<protein>
    <submittedName>
        <fullName evidence="1">Uncharacterized protein</fullName>
    </submittedName>
</protein>
<proteinExistence type="predicted"/>
<name>W4M967_9BACT</name>
<organism evidence="1 2">
    <name type="scientific">Candidatus Entotheonella gemina</name>
    <dbReference type="NCBI Taxonomy" id="1429439"/>
    <lineage>
        <taxon>Bacteria</taxon>
        <taxon>Pseudomonadati</taxon>
        <taxon>Nitrospinota/Tectimicrobiota group</taxon>
        <taxon>Candidatus Tectimicrobiota</taxon>
        <taxon>Candidatus Entotheonellia</taxon>
        <taxon>Candidatus Entotheonellales</taxon>
        <taxon>Candidatus Entotheonellaceae</taxon>
        <taxon>Candidatus Entotheonella</taxon>
    </lineage>
</organism>
<dbReference type="Proteomes" id="UP000019140">
    <property type="component" value="Unassembled WGS sequence"/>
</dbReference>
<accession>W4M967</accession>
<sequence>MSVDQLALGLLNTSAQIEPPALSATYRDLTIAWSRYSYQGPIFESEQINPILEQAAAAGYRYCLIQPYGQILAERWHPQDGIARDWMAYLADWLSDRTFLVAGRVIDGGDRWYGLEPRCLLVDLHQYDRCGQPQFDDHAETPIALPQANPVRTGNTIQALSPVGGTEHIRPVYSGWRFIATSLQHGLEVPGLDEMLSRYTFQLDSECPQQTTGFARFLQDGIQSYHPTQVHEHLSTDQADFLGGVRQQAVHARRGVFLWNIESYDDVETAPATFRGPVTTLYSVAAGFKPNRILQTHGFNPDTRVVFFDYSPQALRVRQHLIEHWNGDDFPSAVREVFQHFPSPDTFYQLWHNQTPDNVDWEMIDQFWQRELQRWGGAEVFREHWQKYRTLTHDYIDCDVMAQPHTILERVTAEPNAVMWWSNAFFTIYGNWFYPYAQRQEMYDRWVEHLAKRNPHLFVNGSNHNNTCVNDFQVGAYWEQYHQTQEDQLNPRKLHTYEIRM</sequence>
<dbReference type="EMBL" id="AZHX01000619">
    <property type="protein sequence ID" value="ETX06730.1"/>
    <property type="molecule type" value="Genomic_DNA"/>
</dbReference>
<dbReference type="AlphaFoldDB" id="W4M967"/>
<comment type="caution">
    <text evidence="1">The sequence shown here is derived from an EMBL/GenBank/DDBJ whole genome shotgun (WGS) entry which is preliminary data.</text>
</comment>
<evidence type="ECO:0000313" key="2">
    <source>
        <dbReference type="Proteomes" id="UP000019140"/>
    </source>
</evidence>
<dbReference type="HOGENOM" id="CLU_543684_0_0_7"/>
<gene>
    <name evidence="1" type="ORF">ETSY2_15360</name>
</gene>
<evidence type="ECO:0000313" key="1">
    <source>
        <dbReference type="EMBL" id="ETX06730.1"/>
    </source>
</evidence>